<evidence type="ECO:0000313" key="4">
    <source>
        <dbReference type="WBParaSite" id="SVE_1700600.1"/>
    </source>
</evidence>
<feature type="transmembrane region" description="Helical" evidence="1">
    <location>
        <begin position="125"/>
        <end position="149"/>
    </location>
</feature>
<evidence type="ECO:0000259" key="2">
    <source>
        <dbReference type="Pfam" id="PF24871"/>
    </source>
</evidence>
<name>A0A0K0FX37_STRVS</name>
<proteinExistence type="predicted"/>
<reference evidence="3" key="1">
    <citation type="submission" date="2014-07" db="EMBL/GenBank/DDBJ databases">
        <authorList>
            <person name="Martin A.A"/>
            <person name="De Silva N."/>
        </authorList>
    </citation>
    <scope>NUCLEOTIDE SEQUENCE</scope>
</reference>
<dbReference type="GO" id="GO:0008381">
    <property type="term" value="F:mechanosensitive monoatomic ion channel activity"/>
    <property type="evidence" value="ECO:0007669"/>
    <property type="project" value="InterPro"/>
</dbReference>
<reference evidence="4" key="2">
    <citation type="submission" date="2015-08" db="UniProtKB">
        <authorList>
            <consortium name="WormBaseParasite"/>
        </authorList>
    </citation>
    <scope>IDENTIFICATION</scope>
</reference>
<keyword evidence="1" id="KW-1133">Transmembrane helix</keyword>
<dbReference type="Proteomes" id="UP000035680">
    <property type="component" value="Unassembled WGS sequence"/>
</dbReference>
<dbReference type="WBParaSite" id="SVE_1700600.1">
    <property type="protein sequence ID" value="SVE_1700600.1"/>
    <property type="gene ID" value="SVE_1700600"/>
</dbReference>
<feature type="transmembrane region" description="Helical" evidence="1">
    <location>
        <begin position="6"/>
        <end position="26"/>
    </location>
</feature>
<feature type="domain" description="Piezo TM1-24" evidence="2">
    <location>
        <begin position="27"/>
        <end position="158"/>
    </location>
</feature>
<accession>A0A0K0FX37</accession>
<protein>
    <recommendedName>
        <fullName evidence="2">Piezo TM1-24 domain-containing protein</fullName>
    </recommendedName>
</protein>
<organism evidence="3 4">
    <name type="scientific">Strongyloides venezuelensis</name>
    <name type="common">Threadworm</name>
    <dbReference type="NCBI Taxonomy" id="75913"/>
    <lineage>
        <taxon>Eukaryota</taxon>
        <taxon>Metazoa</taxon>
        <taxon>Ecdysozoa</taxon>
        <taxon>Nematoda</taxon>
        <taxon>Chromadorea</taxon>
        <taxon>Rhabditida</taxon>
        <taxon>Tylenchina</taxon>
        <taxon>Panagrolaimomorpha</taxon>
        <taxon>Strongyloidoidea</taxon>
        <taxon>Strongyloididae</taxon>
        <taxon>Strongyloides</taxon>
    </lineage>
</organism>
<dbReference type="InterPro" id="IPR027272">
    <property type="entry name" value="Piezo"/>
</dbReference>
<evidence type="ECO:0000313" key="3">
    <source>
        <dbReference type="Proteomes" id="UP000035680"/>
    </source>
</evidence>
<dbReference type="AlphaFoldDB" id="A0A0K0FX37"/>
<keyword evidence="3" id="KW-1185">Reference proteome</keyword>
<keyword evidence="1" id="KW-0472">Membrane</keyword>
<sequence length="174" mass="21042">MMSNKVINIILYNIFLPIILVFASCARINLRDLVYLIFLLLQPQSTASIYDEFRFHRGDYHPKLYIFIMWLFSFFVIIAQTLFNILHFTNISLFGNLTKKKCDFWNYQLRQIGLEEWSILDNEDLLYIILPDILVLGYTSLLLLIIWFFPKWYRNNDEISDMEYDEVKKMRKNK</sequence>
<dbReference type="PROSITE" id="PS51257">
    <property type="entry name" value="PROKAR_LIPOPROTEIN"/>
    <property type="match status" value="1"/>
</dbReference>
<keyword evidence="1" id="KW-0812">Transmembrane</keyword>
<dbReference type="GO" id="GO:0016020">
    <property type="term" value="C:membrane"/>
    <property type="evidence" value="ECO:0007669"/>
    <property type="project" value="InterPro"/>
</dbReference>
<feature type="transmembrane region" description="Helical" evidence="1">
    <location>
        <begin position="64"/>
        <end position="86"/>
    </location>
</feature>
<evidence type="ECO:0000256" key="1">
    <source>
        <dbReference type="SAM" id="Phobius"/>
    </source>
</evidence>
<dbReference type="InterPro" id="IPR056769">
    <property type="entry name" value="Piezo_TM1-24"/>
</dbReference>
<dbReference type="PANTHER" id="PTHR47049:SF2">
    <property type="entry name" value="PIEZO-TYPE MECHANOSENSITIVE ION CHANNEL HOMOLOG"/>
    <property type="match status" value="1"/>
</dbReference>
<dbReference type="Pfam" id="PF24871">
    <property type="entry name" value="Piezo_TM1-24"/>
    <property type="match status" value="1"/>
</dbReference>
<dbReference type="PANTHER" id="PTHR47049">
    <property type="entry name" value="PIEZO-TYPE MECHANOSENSITIVE ION CHANNEL HOMOLOG"/>
    <property type="match status" value="1"/>
</dbReference>